<protein>
    <submittedName>
        <fullName evidence="1">Uncharacterized protein</fullName>
    </submittedName>
</protein>
<sequence length="64" mass="7078">MLGVMPRLDRGIQYAVASRLNHGCLGVLGDFNRSSQHLVYRSPAAIRREFLPVFSSPGSSEAWC</sequence>
<organism evidence="1 2">
    <name type="scientific">Bradyrhizobium forestalis</name>
    <dbReference type="NCBI Taxonomy" id="1419263"/>
    <lineage>
        <taxon>Bacteria</taxon>
        <taxon>Pseudomonadati</taxon>
        <taxon>Pseudomonadota</taxon>
        <taxon>Alphaproteobacteria</taxon>
        <taxon>Hyphomicrobiales</taxon>
        <taxon>Nitrobacteraceae</taxon>
        <taxon>Bradyrhizobium</taxon>
    </lineage>
</organism>
<dbReference type="AlphaFoldDB" id="A0A2M8QXF7"/>
<evidence type="ECO:0000313" key="2">
    <source>
        <dbReference type="Proteomes" id="UP000231194"/>
    </source>
</evidence>
<dbReference type="EMBL" id="PGVG01000069">
    <property type="protein sequence ID" value="PJG50242.1"/>
    <property type="molecule type" value="Genomic_DNA"/>
</dbReference>
<accession>A0A2M8QXF7</accession>
<proteinExistence type="predicted"/>
<dbReference type="Proteomes" id="UP000231194">
    <property type="component" value="Unassembled WGS sequence"/>
</dbReference>
<comment type="caution">
    <text evidence="1">The sequence shown here is derived from an EMBL/GenBank/DDBJ whole genome shotgun (WGS) entry which is preliminary data.</text>
</comment>
<name>A0A2M8QXF7_9BRAD</name>
<keyword evidence="2" id="KW-1185">Reference proteome</keyword>
<evidence type="ECO:0000313" key="1">
    <source>
        <dbReference type="EMBL" id="PJG50242.1"/>
    </source>
</evidence>
<reference evidence="1 2" key="1">
    <citation type="submission" date="2017-11" db="EMBL/GenBank/DDBJ databases">
        <title>Bradyrhizobium forestalis sp. nov., an efficient nitrogen-fixing bacterium isolated from nodules of forest legume species in the Amazon.</title>
        <authorList>
            <person name="Costa E.M."/>
            <person name="Guimaraes A."/>
            <person name="Carvalho T.S."/>
            <person name="Rodrigues T.L."/>
            <person name="Ribeiro P.R.A."/>
            <person name="Lebbe L."/>
            <person name="Willems A."/>
            <person name="Moreira F.M.S."/>
        </authorList>
    </citation>
    <scope>NUCLEOTIDE SEQUENCE [LARGE SCALE GENOMIC DNA]</scope>
    <source>
        <strain evidence="1 2">INPA54B</strain>
    </source>
</reference>
<gene>
    <name evidence="1" type="ORF">CVM73_37295</name>
</gene>